<comment type="caution">
    <text evidence="1">The sequence shown here is derived from an EMBL/GenBank/DDBJ whole genome shotgun (WGS) entry which is preliminary data.</text>
</comment>
<name>A0ACB9E4P1_CICIN</name>
<accession>A0ACB9E4P1</accession>
<dbReference type="Proteomes" id="UP001055811">
    <property type="component" value="Linkage Group LG04"/>
</dbReference>
<evidence type="ECO:0000313" key="2">
    <source>
        <dbReference type="Proteomes" id="UP001055811"/>
    </source>
</evidence>
<dbReference type="EMBL" id="CM042012">
    <property type="protein sequence ID" value="KAI3753968.1"/>
    <property type="molecule type" value="Genomic_DNA"/>
</dbReference>
<reference evidence="1 2" key="2">
    <citation type="journal article" date="2022" name="Mol. Ecol. Resour.">
        <title>The genomes of chicory, endive, great burdock and yacon provide insights into Asteraceae paleo-polyploidization history and plant inulin production.</title>
        <authorList>
            <person name="Fan W."/>
            <person name="Wang S."/>
            <person name="Wang H."/>
            <person name="Wang A."/>
            <person name="Jiang F."/>
            <person name="Liu H."/>
            <person name="Zhao H."/>
            <person name="Xu D."/>
            <person name="Zhang Y."/>
        </authorList>
    </citation>
    <scope>NUCLEOTIDE SEQUENCE [LARGE SCALE GENOMIC DNA]</scope>
    <source>
        <strain evidence="2">cv. Punajuju</strain>
        <tissue evidence="1">Leaves</tissue>
    </source>
</reference>
<proteinExistence type="predicted"/>
<sequence>MDNTRLFAKVAKFSRLREDIREDKWTGNASKAMMNPRICQANSNPKDNKEIQERRQGNGFKRENVSFADAVKGVRKTGLVNGIESKEGSLSSETVNSTSGIKQRIELEIDKYASQALKSKLIGEVHYASREWTVGLEKGPTT</sequence>
<reference evidence="2" key="1">
    <citation type="journal article" date="2022" name="Mol. Ecol. Resour.">
        <title>The genomes of chicory, endive, great burdock and yacon provide insights into Asteraceae palaeo-polyploidization history and plant inulin production.</title>
        <authorList>
            <person name="Fan W."/>
            <person name="Wang S."/>
            <person name="Wang H."/>
            <person name="Wang A."/>
            <person name="Jiang F."/>
            <person name="Liu H."/>
            <person name="Zhao H."/>
            <person name="Xu D."/>
            <person name="Zhang Y."/>
        </authorList>
    </citation>
    <scope>NUCLEOTIDE SEQUENCE [LARGE SCALE GENOMIC DNA]</scope>
    <source>
        <strain evidence="2">cv. Punajuju</strain>
    </source>
</reference>
<organism evidence="1 2">
    <name type="scientific">Cichorium intybus</name>
    <name type="common">Chicory</name>
    <dbReference type="NCBI Taxonomy" id="13427"/>
    <lineage>
        <taxon>Eukaryota</taxon>
        <taxon>Viridiplantae</taxon>
        <taxon>Streptophyta</taxon>
        <taxon>Embryophyta</taxon>
        <taxon>Tracheophyta</taxon>
        <taxon>Spermatophyta</taxon>
        <taxon>Magnoliopsida</taxon>
        <taxon>eudicotyledons</taxon>
        <taxon>Gunneridae</taxon>
        <taxon>Pentapetalae</taxon>
        <taxon>asterids</taxon>
        <taxon>campanulids</taxon>
        <taxon>Asterales</taxon>
        <taxon>Asteraceae</taxon>
        <taxon>Cichorioideae</taxon>
        <taxon>Cichorieae</taxon>
        <taxon>Cichoriinae</taxon>
        <taxon>Cichorium</taxon>
    </lineage>
</organism>
<gene>
    <name evidence="1" type="ORF">L2E82_26034</name>
</gene>
<keyword evidence="2" id="KW-1185">Reference proteome</keyword>
<protein>
    <submittedName>
        <fullName evidence="1">Uncharacterized protein</fullName>
    </submittedName>
</protein>
<evidence type="ECO:0000313" key="1">
    <source>
        <dbReference type="EMBL" id="KAI3753968.1"/>
    </source>
</evidence>